<dbReference type="Proteomes" id="UP001150238">
    <property type="component" value="Unassembled WGS sequence"/>
</dbReference>
<proteinExistence type="predicted"/>
<feature type="region of interest" description="Disordered" evidence="1">
    <location>
        <begin position="409"/>
        <end position="598"/>
    </location>
</feature>
<gene>
    <name evidence="2" type="ORF">C8J55DRAFT_560955</name>
</gene>
<sequence>MTDFRITAFADAVRRWLEEAWDAVKDENEKTPLMDAFKKELRLCRDTKLVEGLSEDGNLILEFDKKAEAWRTIANLFVIGELLQREGDHCLPSFAGSQIAGFNQQVFKKLWKAFEGKKGWPGMVEIAINSWQKAKAPAREVVCREVGMSSKVYKVLGVGQGFMEERHRGIISNLNLAAWYISLCREVGVIIGISSLADVLQGHTNFPLDFAQLAQWTGGIDVELAEEYKGTKWELSGHLALLISPIGLLQTRGIRHLSLHRGVLLQARHHLAQRERPASLIAVEGFLWEGILKMSRAEMNGDQLLEELARFEGWKHVSEQDMFFFNLRTTIDETVDAMPPLANVSAGSLDAPHITTTSERDETNDPEGGEDDNIGPGRRADREEVEQMLFAMDAELSLISAQSTAIKGDSTVGEEADKSGQTCVESNTGSAETSSGDEGQGSPTERRSKGAPSESEDMGNPPRRTKRRSTDVEDDADDEGQDLPPERRSTEARSESEDMDDPPHRTRQRSTDVEDDGDDVRDRSTDDEDESDELRKVGSKENEQGSDDAKGDEEIGRTTGLGRGRDSSDCERNPKRRKITHQVRSSEERSSQDSTDIVSVGNDIIRMKKEEQTRTERFFETLEEQGPAFEVSSPEELFYKKECLLFDHSGEIGLKTVIRSQHNMSLIFEMALQLQLNNGLISNVDVKGLEDAKVNTPTRIARKKVLEGPDRVVYVEEKIWAKWTRSHRHSVMKNAGVCVRSGGNKATCFDQVYAGQALGDLDMPRWVNDWGLIQADDNRHLEDQIRVKGSLRDILHSSQRGNKILDSTRIDIHMANPKSFGLGTDEEAILFVRNLENLRFVALGLGGGEWGRVATANVIQRWHVEDAGKASMLQLCRGLGCLVFAQPKMGSDREGFLRVGFEEAEDQGWDYYNVILESGDCWFMGPLVPHLLFTLEPSLLKGSQFLFAWTMKESCYGLLDAFVARRGITDAVYHDTLRVMVCVLIFWSEKMDKTFHAGGYQKNSHHLNPGKMEDLITILMVTNVVQLARVLDTRTYEGGMPSSIARAYGVGDAYVKRLLHWLEGNVWVTHSADKSQSNFVVDFAHEFLIVQAKALIFRRWMLQQRDIAGNVTQESAQEVRRAIEEENFARENWFKRYWPSEEQWDELLSGNKDITVDFAWDKSPKGFTYYIRNAA</sequence>
<evidence type="ECO:0000313" key="2">
    <source>
        <dbReference type="EMBL" id="KAJ4479820.1"/>
    </source>
</evidence>
<dbReference type="AlphaFoldDB" id="A0A9W9AFL6"/>
<feature type="compositionally biased region" description="Basic and acidic residues" evidence="1">
    <location>
        <begin position="533"/>
        <end position="556"/>
    </location>
</feature>
<dbReference type="EMBL" id="JANVFS010000016">
    <property type="protein sequence ID" value="KAJ4479820.1"/>
    <property type="molecule type" value="Genomic_DNA"/>
</dbReference>
<feature type="compositionally biased region" description="Acidic residues" evidence="1">
    <location>
        <begin position="472"/>
        <end position="481"/>
    </location>
</feature>
<reference evidence="2" key="1">
    <citation type="submission" date="2022-08" db="EMBL/GenBank/DDBJ databases">
        <authorList>
            <consortium name="DOE Joint Genome Institute"/>
            <person name="Min B."/>
            <person name="Riley R."/>
            <person name="Sierra-Patev S."/>
            <person name="Naranjo-Ortiz M."/>
            <person name="Looney B."/>
            <person name="Konkel Z."/>
            <person name="Slot J.C."/>
            <person name="Sakamoto Y."/>
            <person name="Steenwyk J.L."/>
            <person name="Rokas A."/>
            <person name="Carro J."/>
            <person name="Camarero S."/>
            <person name="Ferreira P."/>
            <person name="Molpeceres G."/>
            <person name="Ruiz-Duenas F.J."/>
            <person name="Serrano A."/>
            <person name="Henrissat B."/>
            <person name="Drula E."/>
            <person name="Hughes K.W."/>
            <person name="Mata J.L."/>
            <person name="Ishikawa N.K."/>
            <person name="Vargas-Isla R."/>
            <person name="Ushijima S."/>
            <person name="Smith C.A."/>
            <person name="Ahrendt S."/>
            <person name="Andreopoulos W."/>
            <person name="He G."/>
            <person name="Labutti K."/>
            <person name="Lipzen A."/>
            <person name="Ng V."/>
            <person name="Sandor L."/>
            <person name="Barry K."/>
            <person name="Martinez A.T."/>
            <person name="Xiao Y."/>
            <person name="Gibbons J.G."/>
            <person name="Terashima K."/>
            <person name="Hibbett D.S."/>
            <person name="Grigoriev I.V."/>
        </authorList>
    </citation>
    <scope>NUCLEOTIDE SEQUENCE</scope>
    <source>
        <strain evidence="2">Sp2 HRB7682 ss15</strain>
    </source>
</reference>
<feature type="region of interest" description="Disordered" evidence="1">
    <location>
        <begin position="342"/>
        <end position="378"/>
    </location>
</feature>
<evidence type="ECO:0000313" key="3">
    <source>
        <dbReference type="Proteomes" id="UP001150238"/>
    </source>
</evidence>
<accession>A0A9W9AFL6</accession>
<feature type="compositionally biased region" description="Acidic residues" evidence="1">
    <location>
        <begin position="364"/>
        <end position="373"/>
    </location>
</feature>
<feature type="compositionally biased region" description="Acidic residues" evidence="1">
    <location>
        <begin position="513"/>
        <end position="532"/>
    </location>
</feature>
<evidence type="ECO:0000256" key="1">
    <source>
        <dbReference type="SAM" id="MobiDB-lite"/>
    </source>
</evidence>
<organism evidence="2 3">
    <name type="scientific">Lentinula lateritia</name>
    <dbReference type="NCBI Taxonomy" id="40482"/>
    <lineage>
        <taxon>Eukaryota</taxon>
        <taxon>Fungi</taxon>
        <taxon>Dikarya</taxon>
        <taxon>Basidiomycota</taxon>
        <taxon>Agaricomycotina</taxon>
        <taxon>Agaricomycetes</taxon>
        <taxon>Agaricomycetidae</taxon>
        <taxon>Agaricales</taxon>
        <taxon>Marasmiineae</taxon>
        <taxon>Omphalotaceae</taxon>
        <taxon>Lentinula</taxon>
    </lineage>
</organism>
<reference evidence="2" key="2">
    <citation type="journal article" date="2023" name="Proc. Natl. Acad. Sci. U.S.A.">
        <title>A global phylogenomic analysis of the shiitake genus Lentinula.</title>
        <authorList>
            <person name="Sierra-Patev S."/>
            <person name="Min B."/>
            <person name="Naranjo-Ortiz M."/>
            <person name="Looney B."/>
            <person name="Konkel Z."/>
            <person name="Slot J.C."/>
            <person name="Sakamoto Y."/>
            <person name="Steenwyk J.L."/>
            <person name="Rokas A."/>
            <person name="Carro J."/>
            <person name="Camarero S."/>
            <person name="Ferreira P."/>
            <person name="Molpeceres G."/>
            <person name="Ruiz-Duenas F.J."/>
            <person name="Serrano A."/>
            <person name="Henrissat B."/>
            <person name="Drula E."/>
            <person name="Hughes K.W."/>
            <person name="Mata J.L."/>
            <person name="Ishikawa N.K."/>
            <person name="Vargas-Isla R."/>
            <person name="Ushijima S."/>
            <person name="Smith C.A."/>
            <person name="Donoghue J."/>
            <person name="Ahrendt S."/>
            <person name="Andreopoulos W."/>
            <person name="He G."/>
            <person name="LaButti K."/>
            <person name="Lipzen A."/>
            <person name="Ng V."/>
            <person name="Riley R."/>
            <person name="Sandor L."/>
            <person name="Barry K."/>
            <person name="Martinez A.T."/>
            <person name="Xiao Y."/>
            <person name="Gibbons J.G."/>
            <person name="Terashima K."/>
            <person name="Grigoriev I.V."/>
            <person name="Hibbett D."/>
        </authorList>
    </citation>
    <scope>NUCLEOTIDE SEQUENCE</scope>
    <source>
        <strain evidence="2">Sp2 HRB7682 ss15</strain>
    </source>
</reference>
<feature type="compositionally biased region" description="Basic and acidic residues" evidence="1">
    <location>
        <begin position="484"/>
        <end position="512"/>
    </location>
</feature>
<feature type="compositionally biased region" description="Basic and acidic residues" evidence="1">
    <location>
        <begin position="563"/>
        <end position="573"/>
    </location>
</feature>
<feature type="compositionally biased region" description="Polar residues" evidence="1">
    <location>
        <begin position="419"/>
        <end position="443"/>
    </location>
</feature>
<comment type="caution">
    <text evidence="2">The sequence shown here is derived from an EMBL/GenBank/DDBJ whole genome shotgun (WGS) entry which is preliminary data.</text>
</comment>
<name>A0A9W9AFL6_9AGAR</name>
<protein>
    <submittedName>
        <fullName evidence="2">Uncharacterized protein</fullName>
    </submittedName>
</protein>